<feature type="transmembrane region" description="Helical" evidence="8">
    <location>
        <begin position="12"/>
        <end position="33"/>
    </location>
</feature>
<comment type="subcellular location">
    <subcellularLocation>
        <location evidence="1">Membrane</location>
        <topology evidence="1">Multi-pass membrane protein</topology>
    </subcellularLocation>
</comment>
<feature type="transmembrane region" description="Helical" evidence="8">
    <location>
        <begin position="99"/>
        <end position="117"/>
    </location>
</feature>
<keyword evidence="5 8" id="KW-1133">Transmembrane helix</keyword>
<sequence length="261" mass="29883">MFIRTERSIREFFELYPVVTIIVGINIFLWFIIDFLNLQIGTYIRDYGVGINYWIGEGEWWRLFTPIFLHAGAMHMLFNSFSLVLFGPALEQMLGKFKFILAYIGTAVTANIVIYFIESPAYAHLGASGAIFGLFGIYVYMVFFRKDLIDQSSSQIIGVIVAIALAMTFLRSGISILGHLFGFFSGFTYAPLLLAGVKSYSPWSRNRPRKRKYADDDDGPQFDPDRWNKKRKMPEAIRKNMLWIIVGIIAVLWLLGQANIL</sequence>
<evidence type="ECO:0000313" key="10">
    <source>
        <dbReference type="EMBL" id="CEI82521.1"/>
    </source>
</evidence>
<gene>
    <name evidence="10" type="primary">gluP_1</name>
    <name evidence="10" type="ORF">BN997_02389</name>
</gene>
<evidence type="ECO:0000256" key="6">
    <source>
        <dbReference type="ARBA" id="ARBA00023136"/>
    </source>
</evidence>
<keyword evidence="6 8" id="KW-0472">Membrane</keyword>
<dbReference type="EMBL" id="CDGG01000001">
    <property type="protein sequence ID" value="CEI82521.1"/>
    <property type="molecule type" value="Genomic_DNA"/>
</dbReference>
<dbReference type="GO" id="GO:0016020">
    <property type="term" value="C:membrane"/>
    <property type="evidence" value="ECO:0007669"/>
    <property type="project" value="UniProtKB-SubCell"/>
</dbReference>
<reference evidence="10 11" key="1">
    <citation type="submission" date="2014-11" db="EMBL/GenBank/DDBJ databases">
        <authorList>
            <person name="Urmite Genomes Urmite Genomes"/>
        </authorList>
    </citation>
    <scope>NUCLEOTIDE SEQUENCE [LARGE SCALE GENOMIC DNA]</scope>
    <source>
        <strain evidence="10 11">Oc5</strain>
    </source>
</reference>
<accession>A0A0A1MUB9</accession>
<dbReference type="InterPro" id="IPR050925">
    <property type="entry name" value="Rhomboid_protease_S54"/>
</dbReference>
<dbReference type="STRING" id="545501.BN997_02389"/>
<evidence type="ECO:0000256" key="3">
    <source>
        <dbReference type="ARBA" id="ARBA00022692"/>
    </source>
</evidence>
<dbReference type="InterPro" id="IPR035952">
    <property type="entry name" value="Rhomboid-like_sf"/>
</dbReference>
<evidence type="ECO:0000313" key="11">
    <source>
        <dbReference type="Proteomes" id="UP000040453"/>
    </source>
</evidence>
<dbReference type="RefSeq" id="WP_042532408.1">
    <property type="nucleotide sequence ID" value="NZ_CAXOIH010000005.1"/>
</dbReference>
<comment type="similarity">
    <text evidence="2">Belongs to the peptidase S54 family.</text>
</comment>
<dbReference type="OrthoDB" id="9813074at2"/>
<evidence type="ECO:0000256" key="7">
    <source>
        <dbReference type="SAM" id="MobiDB-lite"/>
    </source>
</evidence>
<evidence type="ECO:0000256" key="2">
    <source>
        <dbReference type="ARBA" id="ARBA00009045"/>
    </source>
</evidence>
<keyword evidence="10" id="KW-0645">Protease</keyword>
<evidence type="ECO:0000256" key="8">
    <source>
        <dbReference type="SAM" id="Phobius"/>
    </source>
</evidence>
<evidence type="ECO:0000259" key="9">
    <source>
        <dbReference type="Pfam" id="PF01694"/>
    </source>
</evidence>
<dbReference type="SUPFAM" id="SSF144091">
    <property type="entry name" value="Rhomboid-like"/>
    <property type="match status" value="1"/>
</dbReference>
<name>A0A0A1MUB9_9BACI</name>
<evidence type="ECO:0000256" key="5">
    <source>
        <dbReference type="ARBA" id="ARBA00022989"/>
    </source>
</evidence>
<proteinExistence type="inferred from homology"/>
<feature type="domain" description="Peptidase S54 rhomboid" evidence="9">
    <location>
        <begin position="58"/>
        <end position="194"/>
    </location>
</feature>
<feature type="transmembrane region" description="Helical" evidence="8">
    <location>
        <begin position="240"/>
        <end position="260"/>
    </location>
</feature>
<protein>
    <submittedName>
        <fullName evidence="10">Rhomboid protease GluP</fullName>
    </submittedName>
</protein>
<feature type="transmembrane region" description="Helical" evidence="8">
    <location>
        <begin position="67"/>
        <end position="87"/>
    </location>
</feature>
<organism evidence="10 11">
    <name type="scientific">Oceanobacillus oncorhynchi</name>
    <dbReference type="NCBI Taxonomy" id="545501"/>
    <lineage>
        <taxon>Bacteria</taxon>
        <taxon>Bacillati</taxon>
        <taxon>Bacillota</taxon>
        <taxon>Bacilli</taxon>
        <taxon>Bacillales</taxon>
        <taxon>Bacillaceae</taxon>
        <taxon>Oceanobacillus</taxon>
    </lineage>
</organism>
<keyword evidence="3 8" id="KW-0812">Transmembrane</keyword>
<dbReference type="Gene3D" id="1.20.1540.10">
    <property type="entry name" value="Rhomboid-like"/>
    <property type="match status" value="1"/>
</dbReference>
<evidence type="ECO:0000256" key="4">
    <source>
        <dbReference type="ARBA" id="ARBA00022801"/>
    </source>
</evidence>
<dbReference type="GO" id="GO:0004252">
    <property type="term" value="F:serine-type endopeptidase activity"/>
    <property type="evidence" value="ECO:0007669"/>
    <property type="project" value="InterPro"/>
</dbReference>
<feature type="transmembrane region" description="Helical" evidence="8">
    <location>
        <begin position="123"/>
        <end position="144"/>
    </location>
</feature>
<feature type="region of interest" description="Disordered" evidence="7">
    <location>
        <begin position="204"/>
        <end position="227"/>
    </location>
</feature>
<evidence type="ECO:0000256" key="1">
    <source>
        <dbReference type="ARBA" id="ARBA00004141"/>
    </source>
</evidence>
<dbReference type="PANTHER" id="PTHR43731:SF14">
    <property type="entry name" value="PRESENILIN-ASSOCIATED RHOMBOID-LIKE PROTEIN, MITOCHONDRIAL"/>
    <property type="match status" value="1"/>
</dbReference>
<dbReference type="Pfam" id="PF01694">
    <property type="entry name" value="Rhomboid"/>
    <property type="match status" value="1"/>
</dbReference>
<feature type="transmembrane region" description="Helical" evidence="8">
    <location>
        <begin position="180"/>
        <end position="201"/>
    </location>
</feature>
<feature type="transmembrane region" description="Helical" evidence="8">
    <location>
        <begin position="156"/>
        <end position="174"/>
    </location>
</feature>
<dbReference type="PANTHER" id="PTHR43731">
    <property type="entry name" value="RHOMBOID PROTEASE"/>
    <property type="match status" value="1"/>
</dbReference>
<dbReference type="GO" id="GO:0006508">
    <property type="term" value="P:proteolysis"/>
    <property type="evidence" value="ECO:0007669"/>
    <property type="project" value="UniProtKB-KW"/>
</dbReference>
<keyword evidence="4" id="KW-0378">Hydrolase</keyword>
<dbReference type="AlphaFoldDB" id="A0A0A1MUB9"/>
<dbReference type="Proteomes" id="UP000040453">
    <property type="component" value="Unassembled WGS sequence"/>
</dbReference>
<keyword evidence="11" id="KW-1185">Reference proteome</keyword>
<dbReference type="InterPro" id="IPR022764">
    <property type="entry name" value="Peptidase_S54_rhomboid_dom"/>
</dbReference>